<accession>A0ABD0UFM3</accession>
<evidence type="ECO:0000313" key="3">
    <source>
        <dbReference type="Proteomes" id="UP001552299"/>
    </source>
</evidence>
<protein>
    <submittedName>
        <fullName evidence="2">Uncharacterized protein</fullName>
    </submittedName>
</protein>
<proteinExistence type="predicted"/>
<name>A0ABD0UFM3_DENTH</name>
<gene>
    <name evidence="2" type="ORF">M5K25_019522</name>
</gene>
<evidence type="ECO:0000256" key="1">
    <source>
        <dbReference type="SAM" id="MobiDB-lite"/>
    </source>
</evidence>
<sequence>MNPTSPRSSNFDIRGPRRRNKGPKQGREGIKEEEEESSLATRLLLDHHRTSAQPPTDAELLTSHRPTPDFYPTTHRRRTYTRSPIDPELLSIH</sequence>
<organism evidence="2 3">
    <name type="scientific">Dendrobium thyrsiflorum</name>
    <name type="common">Pinecone-like raceme dendrobium</name>
    <name type="synonym">Orchid</name>
    <dbReference type="NCBI Taxonomy" id="117978"/>
    <lineage>
        <taxon>Eukaryota</taxon>
        <taxon>Viridiplantae</taxon>
        <taxon>Streptophyta</taxon>
        <taxon>Embryophyta</taxon>
        <taxon>Tracheophyta</taxon>
        <taxon>Spermatophyta</taxon>
        <taxon>Magnoliopsida</taxon>
        <taxon>Liliopsida</taxon>
        <taxon>Asparagales</taxon>
        <taxon>Orchidaceae</taxon>
        <taxon>Epidendroideae</taxon>
        <taxon>Malaxideae</taxon>
        <taxon>Dendrobiinae</taxon>
        <taxon>Dendrobium</taxon>
    </lineage>
</organism>
<feature type="compositionally biased region" description="Polar residues" evidence="1">
    <location>
        <begin position="1"/>
        <end position="11"/>
    </location>
</feature>
<dbReference type="Proteomes" id="UP001552299">
    <property type="component" value="Unassembled WGS sequence"/>
</dbReference>
<comment type="caution">
    <text evidence="2">The sequence shown here is derived from an EMBL/GenBank/DDBJ whole genome shotgun (WGS) entry which is preliminary data.</text>
</comment>
<feature type="region of interest" description="Disordered" evidence="1">
    <location>
        <begin position="1"/>
        <end position="93"/>
    </location>
</feature>
<reference evidence="2 3" key="1">
    <citation type="journal article" date="2024" name="Plant Biotechnol. J.">
        <title>Dendrobium thyrsiflorum genome and its molecular insights into genes involved in important horticultural traits.</title>
        <authorList>
            <person name="Chen B."/>
            <person name="Wang J.Y."/>
            <person name="Zheng P.J."/>
            <person name="Li K.L."/>
            <person name="Liang Y.M."/>
            <person name="Chen X.F."/>
            <person name="Zhang C."/>
            <person name="Zhao X."/>
            <person name="He X."/>
            <person name="Zhang G.Q."/>
            <person name="Liu Z.J."/>
            <person name="Xu Q."/>
        </authorList>
    </citation>
    <scope>NUCLEOTIDE SEQUENCE [LARGE SCALE GENOMIC DNA]</scope>
    <source>
        <strain evidence="2">GZMU011</strain>
    </source>
</reference>
<dbReference type="AlphaFoldDB" id="A0ABD0UFM3"/>
<evidence type="ECO:0000313" key="2">
    <source>
        <dbReference type="EMBL" id="KAL0911386.1"/>
    </source>
</evidence>
<dbReference type="EMBL" id="JANQDX010000015">
    <property type="protein sequence ID" value="KAL0911386.1"/>
    <property type="molecule type" value="Genomic_DNA"/>
</dbReference>
<keyword evidence="3" id="KW-1185">Reference proteome</keyword>